<evidence type="ECO:0000256" key="1">
    <source>
        <dbReference type="ARBA" id="ARBA00000185"/>
    </source>
</evidence>
<comment type="catalytic activity">
    <reaction evidence="1 7 8">
        <text>ATP-dependent breakage, passage and rejoining of double-stranded DNA.</text>
        <dbReference type="EC" id="5.6.2.2"/>
    </reaction>
</comment>
<dbReference type="Pfam" id="PF03989">
    <property type="entry name" value="DNA_gyraseA_C"/>
    <property type="match status" value="2"/>
</dbReference>
<comment type="caution">
    <text evidence="11">The sequence shown here is derived from an EMBL/GenBank/DDBJ whole genome shotgun (WGS) entry which is preliminary data.</text>
</comment>
<dbReference type="FunFam" id="1.10.268.10:FF:000001">
    <property type="entry name" value="DNA gyrase subunit A"/>
    <property type="match status" value="1"/>
</dbReference>
<dbReference type="Gene3D" id="1.10.268.10">
    <property type="entry name" value="Topoisomerase, domain 3"/>
    <property type="match status" value="1"/>
</dbReference>
<dbReference type="NCBIfam" id="TIGR01062">
    <property type="entry name" value="parC_Gneg"/>
    <property type="match status" value="1"/>
</dbReference>
<feature type="domain" description="Topo IIA-type catalytic" evidence="10">
    <location>
        <begin position="39"/>
        <end position="504"/>
    </location>
</feature>
<dbReference type="STRING" id="1774969.AUC69_03620"/>
<comment type="subcellular location">
    <subcellularLocation>
        <location evidence="7">Cell membrane</location>
        <topology evidence="7">Peripheral membrane protein</topology>
    </subcellularLocation>
</comment>
<dbReference type="Proteomes" id="UP000094472">
    <property type="component" value="Unassembled WGS sequence"/>
</dbReference>
<evidence type="ECO:0000256" key="2">
    <source>
        <dbReference type="ARBA" id="ARBA00022475"/>
    </source>
</evidence>
<evidence type="ECO:0000256" key="3">
    <source>
        <dbReference type="ARBA" id="ARBA00023029"/>
    </source>
</evidence>
<dbReference type="GO" id="GO:0006265">
    <property type="term" value="P:DNA topological change"/>
    <property type="evidence" value="ECO:0007669"/>
    <property type="project" value="UniProtKB-UniRule"/>
</dbReference>
<dbReference type="Gene3D" id="2.120.10.90">
    <property type="entry name" value="DNA gyrase/topoisomerase IV, subunit A, C-terminal"/>
    <property type="match status" value="1"/>
</dbReference>
<evidence type="ECO:0000256" key="6">
    <source>
        <dbReference type="ARBA" id="ARBA00023235"/>
    </source>
</evidence>
<dbReference type="PANTHER" id="PTHR43493:SF1">
    <property type="entry name" value="DNA TOPOISOMERASE 4 SUBUNIT A"/>
    <property type="match status" value="1"/>
</dbReference>
<keyword evidence="2 7" id="KW-1003">Cell membrane</keyword>
<organism evidence="11 12">
    <name type="scientific">Methyloceanibacter superfactus</name>
    <dbReference type="NCBI Taxonomy" id="1774969"/>
    <lineage>
        <taxon>Bacteria</taxon>
        <taxon>Pseudomonadati</taxon>
        <taxon>Pseudomonadota</taxon>
        <taxon>Alphaproteobacteria</taxon>
        <taxon>Hyphomicrobiales</taxon>
        <taxon>Hyphomicrobiaceae</taxon>
        <taxon>Methyloceanibacter</taxon>
    </lineage>
</organism>
<keyword evidence="6 7" id="KW-0413">Isomerase</keyword>
<dbReference type="GO" id="GO:0019897">
    <property type="term" value="C:extrinsic component of plasma membrane"/>
    <property type="evidence" value="ECO:0007669"/>
    <property type="project" value="UniProtKB-UniRule"/>
</dbReference>
<dbReference type="Gene3D" id="3.90.199.10">
    <property type="entry name" value="Topoisomerase II, domain 5"/>
    <property type="match status" value="1"/>
</dbReference>
<dbReference type="InterPro" id="IPR013757">
    <property type="entry name" value="Topo_IIA_A_a_sf"/>
</dbReference>
<feature type="site" description="Interaction with DNA" evidence="7">
    <location>
        <position position="83"/>
    </location>
</feature>
<dbReference type="InterPro" id="IPR013760">
    <property type="entry name" value="Topo_IIA-like_dom_sf"/>
</dbReference>
<name>A0A1E3VL42_9HYPH</name>
<keyword evidence="5 7" id="KW-0472">Membrane</keyword>
<dbReference type="EC" id="5.6.2.2" evidence="7"/>
<gene>
    <name evidence="7" type="primary">parC</name>
    <name evidence="11" type="ORF">AUC69_03620</name>
</gene>
<dbReference type="RefSeq" id="WP_069442842.1">
    <property type="nucleotide sequence ID" value="NZ_LPWF01000036.1"/>
</dbReference>
<dbReference type="PANTHER" id="PTHR43493">
    <property type="entry name" value="DNA GYRASE/TOPOISOMERASE SUBUNIT A"/>
    <property type="match status" value="1"/>
</dbReference>
<keyword evidence="3 7" id="KW-0799">Topoisomerase</keyword>
<comment type="subunit">
    <text evidence="7">Heterotetramer composed of ParC and ParE.</text>
</comment>
<keyword evidence="9" id="KW-0175">Coiled coil</keyword>
<dbReference type="SUPFAM" id="SSF101904">
    <property type="entry name" value="GyrA/ParC C-terminal domain-like"/>
    <property type="match status" value="1"/>
</dbReference>
<proteinExistence type="inferred from homology"/>
<dbReference type="GO" id="GO:0005524">
    <property type="term" value="F:ATP binding"/>
    <property type="evidence" value="ECO:0007669"/>
    <property type="project" value="InterPro"/>
</dbReference>
<dbReference type="GO" id="GO:0003677">
    <property type="term" value="F:DNA binding"/>
    <property type="evidence" value="ECO:0007669"/>
    <property type="project" value="UniProtKB-UniRule"/>
</dbReference>
<keyword evidence="12" id="KW-1185">Reference proteome</keyword>
<dbReference type="GO" id="GO:0007059">
    <property type="term" value="P:chromosome segregation"/>
    <property type="evidence" value="ECO:0007669"/>
    <property type="project" value="UniProtKB-UniRule"/>
</dbReference>
<evidence type="ECO:0000256" key="5">
    <source>
        <dbReference type="ARBA" id="ARBA00023136"/>
    </source>
</evidence>
<dbReference type="GO" id="GO:0003918">
    <property type="term" value="F:DNA topoisomerase type II (double strand cut, ATP-hydrolyzing) activity"/>
    <property type="evidence" value="ECO:0007669"/>
    <property type="project" value="UniProtKB-UniRule"/>
</dbReference>
<dbReference type="SUPFAM" id="SSF56719">
    <property type="entry name" value="Type II DNA topoisomerase"/>
    <property type="match status" value="1"/>
</dbReference>
<feature type="active site" description="O-(5'-phospho-DNA)-tyrosine intermediate" evidence="7 8">
    <location>
        <position position="127"/>
    </location>
</feature>
<feature type="coiled-coil region" evidence="9">
    <location>
        <begin position="440"/>
        <end position="467"/>
    </location>
</feature>
<evidence type="ECO:0000256" key="9">
    <source>
        <dbReference type="SAM" id="Coils"/>
    </source>
</evidence>
<evidence type="ECO:0000256" key="7">
    <source>
        <dbReference type="HAMAP-Rule" id="MF_00936"/>
    </source>
</evidence>
<protein>
    <recommendedName>
        <fullName evidence="7">DNA topoisomerase 4 subunit A</fullName>
        <ecNumber evidence="7">5.6.2.2</ecNumber>
    </recommendedName>
    <alternativeName>
        <fullName evidence="7">Topoisomerase IV subunit A</fullName>
    </alternativeName>
</protein>
<accession>A0A1E3VL42</accession>
<evidence type="ECO:0000256" key="4">
    <source>
        <dbReference type="ARBA" id="ARBA00023125"/>
    </source>
</evidence>
<dbReference type="InterPro" id="IPR013758">
    <property type="entry name" value="Topo_IIA_A/C_ab"/>
</dbReference>
<dbReference type="GO" id="GO:0009330">
    <property type="term" value="C:DNA topoisomerase type II (double strand cut, ATP-hydrolyzing) complex"/>
    <property type="evidence" value="ECO:0007669"/>
    <property type="project" value="TreeGrafter"/>
</dbReference>
<dbReference type="OrthoDB" id="9806486at2"/>
<reference evidence="11 12" key="1">
    <citation type="journal article" date="2016" name="Environ. Microbiol.">
        <title>New Methyloceanibacter diversity from North Sea sediments includes methanotroph containing solely the soluble methane monooxygenase.</title>
        <authorList>
            <person name="Vekeman B."/>
            <person name="Kerckhof F.M."/>
            <person name="Cremers G."/>
            <person name="de Vos P."/>
            <person name="Vandamme P."/>
            <person name="Boon N."/>
            <person name="Op den Camp H.J."/>
            <person name="Heylen K."/>
        </authorList>
    </citation>
    <scope>NUCLEOTIDE SEQUENCE [LARGE SCALE GENOMIC DNA]</scope>
    <source>
        <strain evidence="11 12">R-67175</strain>
    </source>
</reference>
<dbReference type="Gene3D" id="3.30.1360.40">
    <property type="match status" value="1"/>
</dbReference>
<dbReference type="InterPro" id="IPR002205">
    <property type="entry name" value="Topo_IIA_dom_A"/>
</dbReference>
<evidence type="ECO:0000259" key="10">
    <source>
        <dbReference type="PROSITE" id="PS52040"/>
    </source>
</evidence>
<evidence type="ECO:0000313" key="11">
    <source>
        <dbReference type="EMBL" id="ODR94244.1"/>
    </source>
</evidence>
<dbReference type="InterPro" id="IPR035516">
    <property type="entry name" value="Gyrase/topoIV_suA_C"/>
</dbReference>
<comment type="function">
    <text evidence="7">Topoisomerase IV is essential for chromosome segregation. It relaxes supercoiled DNA. Performs the decatenation events required during the replication of a circular DNA molecule.</text>
</comment>
<feature type="site" description="Interaction with DNA" evidence="7">
    <location>
        <position position="85"/>
    </location>
</feature>
<dbReference type="SMART" id="SM00434">
    <property type="entry name" value="TOP4c"/>
    <property type="match status" value="1"/>
</dbReference>
<dbReference type="Pfam" id="PF00521">
    <property type="entry name" value="DNA_topoisoIV"/>
    <property type="match status" value="1"/>
</dbReference>
<dbReference type="InterPro" id="IPR005742">
    <property type="entry name" value="TopoIV_A_Gneg"/>
</dbReference>
<feature type="site" description="Transition state stabilizer" evidence="7">
    <location>
        <position position="126"/>
    </location>
</feature>
<dbReference type="HAMAP" id="MF_00936">
    <property type="entry name" value="ParC_type1"/>
    <property type="match status" value="1"/>
</dbReference>
<keyword evidence="4 7" id="KW-0238">DNA-binding</keyword>
<feature type="site" description="Interaction with DNA" evidence="7">
    <location>
        <position position="47"/>
    </location>
</feature>
<dbReference type="NCBIfam" id="NF004044">
    <property type="entry name" value="PRK05561.1"/>
    <property type="match status" value="1"/>
</dbReference>
<dbReference type="AlphaFoldDB" id="A0A1E3VL42"/>
<dbReference type="PROSITE" id="PS52040">
    <property type="entry name" value="TOPO_IIA"/>
    <property type="match status" value="1"/>
</dbReference>
<dbReference type="InterPro" id="IPR006691">
    <property type="entry name" value="GyrA/parC_rep"/>
</dbReference>
<dbReference type="EMBL" id="LPWF01000036">
    <property type="protein sequence ID" value="ODR94244.1"/>
    <property type="molecule type" value="Genomic_DNA"/>
</dbReference>
<comment type="similarity">
    <text evidence="7">Belongs to the type II topoisomerase GyrA/ParC subunit family. ParC type 1 subfamily.</text>
</comment>
<sequence length="752" mass="83843">MGKRVSPPDSGPIEPVNLRVALEERYLAYALSTIMHRALPDVRDGLKPVHRRLLYAMQQLRLGPQGEFRKCAKIVGDTMGNFHPHGNQAIYDALARLAQDFSVRYPLIDGQGNFGNIDGDNPAADRYTEARLTAVAARLLEGIDEDTVDFRANYDGRELEPSVLPANFPNLLANGASGIAVGMATNIPPHNVGELCDAALHLIKFPKATADKLVDLVPGPDLPTGGVIVEPRENIVEAYKTGRGSFRLRARWEQEDTGRGTYQIVVTEIPYQVPKARLVARIAELLQAKKLPLLADVRDESAEDVRLILEPKSRTVDPLLLMEQMFKFTELETRVPLNMNVLSQGKIPNVLGLRQVLSEWLDHRLEVLVRRSKFRLGKIDHRLEVLAGYLIVYLNLDKVIKIIREKDEPKPALIKAFKLTEIQAEAILNMRLRALRKLEEMELRREHDDLTKERKELKSLLASKDKQWKRIGDEIKGLKTEFGEKTELGRRRTGFEEAPEGVDVELAEAMIEKEPVTIVLSEKGWIRSIKGHNAEAGSLSFKEGDRLKRTRAAQTTDTLLLFATNGRFYSLGADKLPGGRGHGEPFRLMVDIEDAGDSVDLFVFEPGRKLLVASTTGYGFIVAEDEVVAMTRKGKQILNVKGNDEAAVCAPVGDGDSVAVIGDNRKLLLFPLKELPEMPRGKGVRLQRYKDGGLADAKIFKKKDGLTYVDAADRTFTLSAADLREWWGARAQAGRLPPRGFPKSGLFGKRFD</sequence>
<dbReference type="CDD" id="cd00187">
    <property type="entry name" value="TOP4c"/>
    <property type="match status" value="1"/>
</dbReference>
<dbReference type="InterPro" id="IPR050220">
    <property type="entry name" value="Type_II_DNA_Topoisomerases"/>
</dbReference>
<dbReference type="GO" id="GO:0005737">
    <property type="term" value="C:cytoplasm"/>
    <property type="evidence" value="ECO:0007669"/>
    <property type="project" value="TreeGrafter"/>
</dbReference>
<dbReference type="GO" id="GO:0005694">
    <property type="term" value="C:chromosome"/>
    <property type="evidence" value="ECO:0007669"/>
    <property type="project" value="InterPro"/>
</dbReference>
<evidence type="ECO:0000256" key="8">
    <source>
        <dbReference type="PROSITE-ProRule" id="PRU01384"/>
    </source>
</evidence>
<evidence type="ECO:0000313" key="12">
    <source>
        <dbReference type="Proteomes" id="UP000094472"/>
    </source>
</evidence>